<evidence type="ECO:0000313" key="2">
    <source>
        <dbReference type="EMBL" id="JAP14355.1"/>
    </source>
</evidence>
<sequence length="99" mass="11459">MSSLSCKYIMFCLISFLTYFFCLSNFSSDPPWPTFHNFLRGHLYICSSHARSISVSLSDLVHHRRHSQLVSNFIVPNHISPCVCPHINLNILIYVIIIF</sequence>
<name>A0A0V0H2H0_SOLCH</name>
<evidence type="ECO:0000256" key="1">
    <source>
        <dbReference type="SAM" id="SignalP"/>
    </source>
</evidence>
<organism evidence="2">
    <name type="scientific">Solanum chacoense</name>
    <name type="common">Chaco potato</name>
    <dbReference type="NCBI Taxonomy" id="4108"/>
    <lineage>
        <taxon>Eukaryota</taxon>
        <taxon>Viridiplantae</taxon>
        <taxon>Streptophyta</taxon>
        <taxon>Embryophyta</taxon>
        <taxon>Tracheophyta</taxon>
        <taxon>Spermatophyta</taxon>
        <taxon>Magnoliopsida</taxon>
        <taxon>eudicotyledons</taxon>
        <taxon>Gunneridae</taxon>
        <taxon>Pentapetalae</taxon>
        <taxon>asterids</taxon>
        <taxon>lamiids</taxon>
        <taxon>Solanales</taxon>
        <taxon>Solanaceae</taxon>
        <taxon>Solanoideae</taxon>
        <taxon>Solaneae</taxon>
        <taxon>Solanum</taxon>
    </lineage>
</organism>
<feature type="chain" id="PRO_5006865624" evidence="1">
    <location>
        <begin position="25"/>
        <end position="99"/>
    </location>
</feature>
<reference evidence="2" key="1">
    <citation type="submission" date="2015-12" db="EMBL/GenBank/DDBJ databases">
        <title>Gene expression during late stages of embryo sac development: a critical building block for successful pollen-pistil interactions.</title>
        <authorList>
            <person name="Liu Y."/>
            <person name="Joly V."/>
            <person name="Sabar M."/>
            <person name="Matton D.P."/>
        </authorList>
    </citation>
    <scope>NUCLEOTIDE SEQUENCE</scope>
</reference>
<keyword evidence="1" id="KW-0732">Signal</keyword>
<accession>A0A0V0H2H0</accession>
<protein>
    <submittedName>
        <fullName evidence="2">Putative ovule protein</fullName>
    </submittedName>
</protein>
<dbReference type="AlphaFoldDB" id="A0A0V0H2H0"/>
<dbReference type="EMBL" id="GEDG01026690">
    <property type="protein sequence ID" value="JAP14355.1"/>
    <property type="molecule type" value="Transcribed_RNA"/>
</dbReference>
<proteinExistence type="predicted"/>
<feature type="signal peptide" evidence="1">
    <location>
        <begin position="1"/>
        <end position="24"/>
    </location>
</feature>